<sequence>MLRGRHPTDTLHASFLGRLASILERAARSCLSSAEPRSNGAGHTPAPFLGLSILAEILSGNNPAQNGFCSVCAKWYIYTTRRSRAWWFKRPSGLPPGPPRTLLGDNRADVSAKHPWKTFTEWNKTYGPVCSLYLGRTPVIVLGSAQAAWDLLDKRSDIYSGRPRSIMAGEILSWGVRAITMPYGARYKRWRALMQASLNSTAVAQYRPLQSLESKLFLRKLLDVKDSMEYRGHLSVFQMSVIFRLAYGRRVRTLQDDIVIANMKAGANFGSLQVPGKYLVESWPILLWLPHRLQWFRHDVEKARQKNLELYMGLLNRVRKQMADGTAQPSMATFGLSKQQEFGLTDLEMAYTLAGPWDAGVGTTVISIEVFILAMLHYPDVMKKAQAEIDKVVGFSRIPEYDDMESLPYVNALMKEVARWRPVARTGFPHQLTKDDTYNGYFLPKGATVYANINAIMQDPELFADPEVFRPERFLETTHPKLQNFTIHFGFGRRICPGMHIANQSVFIILARLLWAFDIVPAVGEDGKPVIPPDDDFVSGLITRPVPFPCAFKVRNKVVEELIVLEADRAEAEAARWDSN</sequence>
<dbReference type="GO" id="GO:0016020">
    <property type="term" value="C:membrane"/>
    <property type="evidence" value="ECO:0007669"/>
    <property type="project" value="UniProtKB-SubCell"/>
</dbReference>
<keyword evidence="9 14" id="KW-0560">Oxidoreductase</keyword>
<evidence type="ECO:0000256" key="13">
    <source>
        <dbReference type="PIRSR" id="PIRSR602401-1"/>
    </source>
</evidence>
<organism evidence="15 16">
    <name type="scientific">Lentinus brumalis</name>
    <dbReference type="NCBI Taxonomy" id="2498619"/>
    <lineage>
        <taxon>Eukaryota</taxon>
        <taxon>Fungi</taxon>
        <taxon>Dikarya</taxon>
        <taxon>Basidiomycota</taxon>
        <taxon>Agaricomycotina</taxon>
        <taxon>Agaricomycetes</taxon>
        <taxon>Polyporales</taxon>
        <taxon>Polyporaceae</taxon>
        <taxon>Lentinus</taxon>
    </lineage>
</organism>
<keyword evidence="8" id="KW-1133">Transmembrane helix</keyword>
<proteinExistence type="inferred from homology"/>
<gene>
    <name evidence="15" type="ORF">OH76DRAFT_1555694</name>
</gene>
<dbReference type="Pfam" id="PF00067">
    <property type="entry name" value="p450"/>
    <property type="match status" value="1"/>
</dbReference>
<protein>
    <submittedName>
        <fullName evidence="15">Cytochrome P450</fullName>
    </submittedName>
</protein>
<evidence type="ECO:0000256" key="14">
    <source>
        <dbReference type="RuleBase" id="RU000461"/>
    </source>
</evidence>
<feature type="binding site" description="axial binding residue" evidence="13">
    <location>
        <position position="496"/>
    </location>
    <ligand>
        <name>heme</name>
        <dbReference type="ChEBI" id="CHEBI:30413"/>
    </ligand>
    <ligandPart>
        <name>Fe</name>
        <dbReference type="ChEBI" id="CHEBI:18248"/>
    </ligandPart>
</feature>
<keyword evidence="10 13" id="KW-0408">Iron</keyword>
<evidence type="ECO:0000256" key="2">
    <source>
        <dbReference type="ARBA" id="ARBA00004370"/>
    </source>
</evidence>
<comment type="cofactor">
    <cofactor evidence="1 13">
        <name>heme</name>
        <dbReference type="ChEBI" id="CHEBI:30413"/>
    </cofactor>
</comment>
<evidence type="ECO:0000256" key="8">
    <source>
        <dbReference type="ARBA" id="ARBA00022989"/>
    </source>
</evidence>
<evidence type="ECO:0000256" key="3">
    <source>
        <dbReference type="ARBA" id="ARBA00005179"/>
    </source>
</evidence>
<dbReference type="InterPro" id="IPR050364">
    <property type="entry name" value="Cytochrome_P450_fung"/>
</dbReference>
<keyword evidence="6" id="KW-0812">Transmembrane</keyword>
<dbReference type="PANTHER" id="PTHR46300:SF4">
    <property type="entry name" value="CYTOCHROME P450 98A3"/>
    <property type="match status" value="1"/>
</dbReference>
<dbReference type="OrthoDB" id="1055148at2759"/>
<comment type="subcellular location">
    <subcellularLocation>
        <location evidence="2">Membrane</location>
    </subcellularLocation>
</comment>
<dbReference type="Gene3D" id="1.10.630.10">
    <property type="entry name" value="Cytochrome P450"/>
    <property type="match status" value="1"/>
</dbReference>
<dbReference type="SUPFAM" id="SSF48264">
    <property type="entry name" value="Cytochrome P450"/>
    <property type="match status" value="1"/>
</dbReference>
<dbReference type="AlphaFoldDB" id="A0A371DDD1"/>
<keyword evidence="5 13" id="KW-0349">Heme</keyword>
<evidence type="ECO:0000313" key="16">
    <source>
        <dbReference type="Proteomes" id="UP000256964"/>
    </source>
</evidence>
<dbReference type="GO" id="GO:0016705">
    <property type="term" value="F:oxidoreductase activity, acting on paired donors, with incorporation or reduction of molecular oxygen"/>
    <property type="evidence" value="ECO:0007669"/>
    <property type="project" value="InterPro"/>
</dbReference>
<dbReference type="PANTHER" id="PTHR46300">
    <property type="entry name" value="P450, PUTATIVE (EUROFUNG)-RELATED-RELATED"/>
    <property type="match status" value="1"/>
</dbReference>
<dbReference type="InterPro" id="IPR036396">
    <property type="entry name" value="Cyt_P450_sf"/>
</dbReference>
<dbReference type="InterPro" id="IPR002401">
    <property type="entry name" value="Cyt_P450_E_grp-I"/>
</dbReference>
<dbReference type="InterPro" id="IPR017972">
    <property type="entry name" value="Cyt_P450_CS"/>
</dbReference>
<dbReference type="STRING" id="139420.A0A371DDD1"/>
<evidence type="ECO:0000313" key="15">
    <source>
        <dbReference type="EMBL" id="RDX50533.1"/>
    </source>
</evidence>
<dbReference type="PROSITE" id="PS00086">
    <property type="entry name" value="CYTOCHROME_P450"/>
    <property type="match status" value="1"/>
</dbReference>
<evidence type="ECO:0000256" key="5">
    <source>
        <dbReference type="ARBA" id="ARBA00022617"/>
    </source>
</evidence>
<dbReference type="InterPro" id="IPR001128">
    <property type="entry name" value="Cyt_P450"/>
</dbReference>
<keyword evidence="12" id="KW-0472">Membrane</keyword>
<evidence type="ECO:0000256" key="1">
    <source>
        <dbReference type="ARBA" id="ARBA00001971"/>
    </source>
</evidence>
<comment type="similarity">
    <text evidence="4 14">Belongs to the cytochrome P450 family.</text>
</comment>
<evidence type="ECO:0000256" key="11">
    <source>
        <dbReference type="ARBA" id="ARBA00023033"/>
    </source>
</evidence>
<keyword evidence="16" id="KW-1185">Reference proteome</keyword>
<name>A0A371DDD1_9APHY</name>
<reference evidence="15 16" key="1">
    <citation type="journal article" date="2018" name="Biotechnol. Biofuels">
        <title>Integrative visual omics of the white-rot fungus Polyporus brumalis exposes the biotechnological potential of its oxidative enzymes for delignifying raw plant biomass.</title>
        <authorList>
            <person name="Miyauchi S."/>
            <person name="Rancon A."/>
            <person name="Drula E."/>
            <person name="Hage H."/>
            <person name="Chaduli D."/>
            <person name="Favel A."/>
            <person name="Grisel S."/>
            <person name="Henrissat B."/>
            <person name="Herpoel-Gimbert I."/>
            <person name="Ruiz-Duenas F.J."/>
            <person name="Chevret D."/>
            <person name="Hainaut M."/>
            <person name="Lin J."/>
            <person name="Wang M."/>
            <person name="Pangilinan J."/>
            <person name="Lipzen A."/>
            <person name="Lesage-Meessen L."/>
            <person name="Navarro D."/>
            <person name="Riley R."/>
            <person name="Grigoriev I.V."/>
            <person name="Zhou S."/>
            <person name="Raouche S."/>
            <person name="Rosso M.N."/>
        </authorList>
    </citation>
    <scope>NUCLEOTIDE SEQUENCE [LARGE SCALE GENOMIC DNA]</scope>
    <source>
        <strain evidence="15 16">BRFM 1820</strain>
    </source>
</reference>
<dbReference type="GO" id="GO:0020037">
    <property type="term" value="F:heme binding"/>
    <property type="evidence" value="ECO:0007669"/>
    <property type="project" value="InterPro"/>
</dbReference>
<evidence type="ECO:0000256" key="4">
    <source>
        <dbReference type="ARBA" id="ARBA00010617"/>
    </source>
</evidence>
<evidence type="ECO:0000256" key="10">
    <source>
        <dbReference type="ARBA" id="ARBA00023004"/>
    </source>
</evidence>
<dbReference type="GO" id="GO:0004497">
    <property type="term" value="F:monooxygenase activity"/>
    <property type="evidence" value="ECO:0007669"/>
    <property type="project" value="UniProtKB-KW"/>
</dbReference>
<evidence type="ECO:0000256" key="9">
    <source>
        <dbReference type="ARBA" id="ARBA00023002"/>
    </source>
</evidence>
<dbReference type="GO" id="GO:0005506">
    <property type="term" value="F:iron ion binding"/>
    <property type="evidence" value="ECO:0007669"/>
    <property type="project" value="InterPro"/>
</dbReference>
<dbReference type="CDD" id="cd11065">
    <property type="entry name" value="CYP64-like"/>
    <property type="match status" value="1"/>
</dbReference>
<evidence type="ECO:0000256" key="7">
    <source>
        <dbReference type="ARBA" id="ARBA00022723"/>
    </source>
</evidence>
<accession>A0A371DDD1</accession>
<dbReference type="Proteomes" id="UP000256964">
    <property type="component" value="Unassembled WGS sequence"/>
</dbReference>
<evidence type="ECO:0000256" key="12">
    <source>
        <dbReference type="ARBA" id="ARBA00023136"/>
    </source>
</evidence>
<dbReference type="EMBL" id="KZ857399">
    <property type="protein sequence ID" value="RDX50533.1"/>
    <property type="molecule type" value="Genomic_DNA"/>
</dbReference>
<comment type="pathway">
    <text evidence="3">Secondary metabolite biosynthesis.</text>
</comment>
<evidence type="ECO:0000256" key="6">
    <source>
        <dbReference type="ARBA" id="ARBA00022692"/>
    </source>
</evidence>
<dbReference type="PRINTS" id="PR00463">
    <property type="entry name" value="EP450I"/>
</dbReference>
<keyword evidence="7 13" id="KW-0479">Metal-binding</keyword>
<keyword evidence="11 14" id="KW-0503">Monooxygenase</keyword>